<dbReference type="SUPFAM" id="SSF56112">
    <property type="entry name" value="Protein kinase-like (PK-like)"/>
    <property type="match status" value="1"/>
</dbReference>
<feature type="region of interest" description="Disordered" evidence="1">
    <location>
        <begin position="506"/>
        <end position="593"/>
    </location>
</feature>
<gene>
    <name evidence="3" type="ORF">DL546_009184</name>
</gene>
<dbReference type="GO" id="GO:0005524">
    <property type="term" value="F:ATP binding"/>
    <property type="evidence" value="ECO:0007669"/>
    <property type="project" value="InterPro"/>
</dbReference>
<dbReference type="InterPro" id="IPR000719">
    <property type="entry name" value="Prot_kinase_dom"/>
</dbReference>
<evidence type="ECO:0000313" key="4">
    <source>
        <dbReference type="Proteomes" id="UP000275385"/>
    </source>
</evidence>
<feature type="compositionally biased region" description="Basic residues" evidence="1">
    <location>
        <begin position="553"/>
        <end position="563"/>
    </location>
</feature>
<comment type="caution">
    <text evidence="3">The sequence shown here is derived from an EMBL/GenBank/DDBJ whole genome shotgun (WGS) entry which is preliminary data.</text>
</comment>
<dbReference type="OrthoDB" id="5239775at2759"/>
<feature type="domain" description="Protein kinase" evidence="2">
    <location>
        <begin position="133"/>
        <end position="429"/>
    </location>
</feature>
<dbReference type="AlphaFoldDB" id="A0A420YGA0"/>
<keyword evidence="4" id="KW-1185">Reference proteome</keyword>
<dbReference type="InterPro" id="IPR011009">
    <property type="entry name" value="Kinase-like_dom_sf"/>
</dbReference>
<dbReference type="Pfam" id="PF00069">
    <property type="entry name" value="Pkinase"/>
    <property type="match status" value="1"/>
</dbReference>
<dbReference type="STRING" id="177199.A0A420YGA0"/>
<name>A0A420YGA0_9PEZI</name>
<dbReference type="EMBL" id="QVQW01000012">
    <property type="protein sequence ID" value="RKU46887.1"/>
    <property type="molecule type" value="Genomic_DNA"/>
</dbReference>
<dbReference type="GO" id="GO:0004672">
    <property type="term" value="F:protein kinase activity"/>
    <property type="evidence" value="ECO:0007669"/>
    <property type="project" value="InterPro"/>
</dbReference>
<protein>
    <recommendedName>
        <fullName evidence="2">Protein kinase domain-containing protein</fullName>
    </recommendedName>
</protein>
<proteinExistence type="predicted"/>
<organism evidence="3 4">
    <name type="scientific">Coniochaeta pulveracea</name>
    <dbReference type="NCBI Taxonomy" id="177199"/>
    <lineage>
        <taxon>Eukaryota</taxon>
        <taxon>Fungi</taxon>
        <taxon>Dikarya</taxon>
        <taxon>Ascomycota</taxon>
        <taxon>Pezizomycotina</taxon>
        <taxon>Sordariomycetes</taxon>
        <taxon>Sordariomycetidae</taxon>
        <taxon>Coniochaetales</taxon>
        <taxon>Coniochaetaceae</taxon>
        <taxon>Coniochaeta</taxon>
    </lineage>
</organism>
<accession>A0A420YGA0</accession>
<feature type="compositionally biased region" description="Basic residues" evidence="1">
    <location>
        <begin position="578"/>
        <end position="587"/>
    </location>
</feature>
<reference evidence="3 4" key="1">
    <citation type="submission" date="2018-08" db="EMBL/GenBank/DDBJ databases">
        <title>Draft genome of the lignicolous fungus Coniochaeta pulveracea.</title>
        <authorList>
            <person name="Borstlap C.J."/>
            <person name="De Witt R.N."/>
            <person name="Botha A."/>
            <person name="Volschenk H."/>
        </authorList>
    </citation>
    <scope>NUCLEOTIDE SEQUENCE [LARGE SCALE GENOMIC DNA]</scope>
    <source>
        <strain evidence="3 4">CAB683</strain>
    </source>
</reference>
<evidence type="ECO:0000259" key="2">
    <source>
        <dbReference type="SMART" id="SM00220"/>
    </source>
</evidence>
<evidence type="ECO:0000313" key="3">
    <source>
        <dbReference type="EMBL" id="RKU46887.1"/>
    </source>
</evidence>
<evidence type="ECO:0000256" key="1">
    <source>
        <dbReference type="SAM" id="MobiDB-lite"/>
    </source>
</evidence>
<dbReference type="Gene3D" id="1.10.510.10">
    <property type="entry name" value="Transferase(Phosphotransferase) domain 1"/>
    <property type="match status" value="1"/>
</dbReference>
<sequence>MNFITLPKCKLALSRGLEKGNTEFTLKDWVTTVYDADSRRWLSINCREGKELLMDTGEDEEPFEKAFPICAVIREEIDAGPPDLNALVFNVDGKVLCRSTDPYDDVTPGTHYAPLSDYHIPAHTKVLGRDELIELERLIAFVDIVTPVASSSPAQERLVFKYYQYVYGIAGNWNSIHIGAKLSDHPHIAPVRHVIVDETDRSRVVGFTMPYYPVDDLRTQSSSRASRPFHLKLKWIQQLMRTVDDLHLKYGVVHGDLHEGNMMIDPATDNLVLIDFGCAQKIGTPQNHYHHRAALTHEPPRAPLLDIGEDIKHVLHAVYRLVTGIIGGRSDGNGGFIVTTSAHIREGEWVKAPNVTLDHPIEEYQSLCVNWLRARNAGPRITKHCQASEPLDYPDYMPPPEVDIKAYKRELADPNLRPRYQPPCEPEWEGLLEDMRGFGWSWEMWSAEWIKELRGLPYATSGRNFLRRKATAAGLSVLGWERPLTAHLDRTRPLLANGKYQDEYVGAGAAPTTQRKRKHSAGQENVVDQDTEQDGDEHGGRTLDSEGVTPTKRVTRSATKKKAGNAGPTPCEPTRKVAAPKRKRKAAPSKAKE</sequence>
<dbReference type="SMART" id="SM00220">
    <property type="entry name" value="S_TKc"/>
    <property type="match status" value="1"/>
</dbReference>
<dbReference type="Proteomes" id="UP000275385">
    <property type="component" value="Unassembled WGS sequence"/>
</dbReference>